<evidence type="ECO:0000256" key="5">
    <source>
        <dbReference type="ARBA" id="ARBA00022801"/>
    </source>
</evidence>
<dbReference type="Pfam" id="PF17917">
    <property type="entry name" value="RT_RNaseH"/>
    <property type="match status" value="1"/>
</dbReference>
<feature type="domain" description="Integrase catalytic" evidence="7">
    <location>
        <begin position="371"/>
        <end position="463"/>
    </location>
</feature>
<comment type="caution">
    <text evidence="8">The sequence shown here is derived from an EMBL/GenBank/DDBJ whole genome shotgun (WGS) entry which is preliminary data.</text>
</comment>
<dbReference type="Gene3D" id="1.10.340.70">
    <property type="match status" value="1"/>
</dbReference>
<gene>
    <name evidence="8" type="ORF">Tci_064806</name>
</gene>
<keyword evidence="1" id="KW-0808">Transferase</keyword>
<dbReference type="CDD" id="cd09274">
    <property type="entry name" value="RNase_HI_RT_Ty3"/>
    <property type="match status" value="1"/>
</dbReference>
<dbReference type="InterPro" id="IPR001584">
    <property type="entry name" value="Integrase_cat-core"/>
</dbReference>
<dbReference type="PANTHER" id="PTHR37984">
    <property type="entry name" value="PROTEIN CBG26694"/>
    <property type="match status" value="1"/>
</dbReference>
<dbReference type="SUPFAM" id="SSF56672">
    <property type="entry name" value="DNA/RNA polymerases"/>
    <property type="match status" value="1"/>
</dbReference>
<dbReference type="InterPro" id="IPR012337">
    <property type="entry name" value="RNaseH-like_sf"/>
</dbReference>
<dbReference type="CDD" id="cd09272">
    <property type="entry name" value="RNase_HI_RT_Ty1"/>
    <property type="match status" value="1"/>
</dbReference>
<dbReference type="InterPro" id="IPR043502">
    <property type="entry name" value="DNA/RNA_pol_sf"/>
</dbReference>
<organism evidence="8">
    <name type="scientific">Tanacetum cinerariifolium</name>
    <name type="common">Dalmatian daisy</name>
    <name type="synonym">Chrysanthemum cinerariifolium</name>
    <dbReference type="NCBI Taxonomy" id="118510"/>
    <lineage>
        <taxon>Eukaryota</taxon>
        <taxon>Viridiplantae</taxon>
        <taxon>Streptophyta</taxon>
        <taxon>Embryophyta</taxon>
        <taxon>Tracheophyta</taxon>
        <taxon>Spermatophyta</taxon>
        <taxon>Magnoliopsida</taxon>
        <taxon>eudicotyledons</taxon>
        <taxon>Gunneridae</taxon>
        <taxon>Pentapetalae</taxon>
        <taxon>asterids</taxon>
        <taxon>campanulids</taxon>
        <taxon>Asterales</taxon>
        <taxon>Asteraceae</taxon>
        <taxon>Asteroideae</taxon>
        <taxon>Anthemideae</taxon>
        <taxon>Anthemidinae</taxon>
        <taxon>Tanacetum</taxon>
    </lineage>
</organism>
<keyword evidence="4" id="KW-0255">Endonuclease</keyword>
<dbReference type="Gene3D" id="3.30.420.10">
    <property type="entry name" value="Ribonuclease H-like superfamily/Ribonuclease H"/>
    <property type="match status" value="1"/>
</dbReference>
<dbReference type="GO" id="GO:0015074">
    <property type="term" value="P:DNA integration"/>
    <property type="evidence" value="ECO:0007669"/>
    <property type="project" value="InterPro"/>
</dbReference>
<sequence>MDPAKVEAITKWPRPTSVTEIYSDASKKGLGCVLMQHGKVIAYASRQIKPYEENYPTHDLELAAVVFALKIWRHYLYDHKSLKYIFTQRNLNMRQRRWYGTGIKVEEEIIRDLERLDIELYVRGQHGYWASLRIEPDLICRIKEAQKEDSEIWTIVENLDKQVEFHLDEDNVLWQGTRLVVPNDATLREALLTEAHSSPFSVHPGSTKMYHDLKQYFWWSGMKGYVATFVARRLGEPGLSSVLPFIPRRTVRDSGFELTGFLDANYAGCKDSFKSTSGGAQFLGEKLLTDYGFHFDKILIYCVSKSAIAISCNPVQHSRTKRIAVLYHFIKEHVEKGTIELYFVKTDYQLADIFTKALPADRFNYLVCRLAIVTERDLRFASRFCKGLQKAWGTRLKFSTAFHPQIDGQTEHTIQTLEDMLRSCALEWTGNWDDYICLVEFAYNNSWHASIKCAPFEMLYGRKCRAPICWDQVRERGIEGPEMIEVTNEKVAVAKEKLKEARTRQKSYADKHQPEAILNRQDRVMRNKIIPFVKIIWRNHPEREST</sequence>
<keyword evidence="6" id="KW-0695">RNA-directed DNA polymerase</keyword>
<dbReference type="InterPro" id="IPR041373">
    <property type="entry name" value="RT_RNaseH"/>
</dbReference>
<evidence type="ECO:0000256" key="4">
    <source>
        <dbReference type="ARBA" id="ARBA00022759"/>
    </source>
</evidence>
<dbReference type="Pfam" id="PF17921">
    <property type="entry name" value="Integrase_H2C2"/>
    <property type="match status" value="1"/>
</dbReference>
<proteinExistence type="predicted"/>
<reference evidence="8" key="1">
    <citation type="journal article" date="2019" name="Sci. Rep.">
        <title>Draft genome of Tanacetum cinerariifolium, the natural source of mosquito coil.</title>
        <authorList>
            <person name="Yamashiro T."/>
            <person name="Shiraishi A."/>
            <person name="Satake H."/>
            <person name="Nakayama K."/>
        </authorList>
    </citation>
    <scope>NUCLEOTIDE SEQUENCE</scope>
</reference>
<keyword evidence="2" id="KW-0548">Nucleotidyltransferase</keyword>
<evidence type="ECO:0000256" key="2">
    <source>
        <dbReference type="ARBA" id="ARBA00022695"/>
    </source>
</evidence>
<keyword evidence="3" id="KW-0540">Nuclease</keyword>
<evidence type="ECO:0000256" key="3">
    <source>
        <dbReference type="ARBA" id="ARBA00022722"/>
    </source>
</evidence>
<evidence type="ECO:0000256" key="1">
    <source>
        <dbReference type="ARBA" id="ARBA00022679"/>
    </source>
</evidence>
<dbReference type="InterPro" id="IPR050951">
    <property type="entry name" value="Retrovirus_Pol_polyprotein"/>
</dbReference>
<dbReference type="PANTHER" id="PTHR37984:SF5">
    <property type="entry name" value="PROTEIN NYNRIN-LIKE"/>
    <property type="match status" value="1"/>
</dbReference>
<dbReference type="GO" id="GO:0004519">
    <property type="term" value="F:endonuclease activity"/>
    <property type="evidence" value="ECO:0007669"/>
    <property type="project" value="UniProtKB-KW"/>
</dbReference>
<keyword evidence="5" id="KW-0378">Hydrolase</keyword>
<dbReference type="InterPro" id="IPR036397">
    <property type="entry name" value="RNaseH_sf"/>
</dbReference>
<dbReference type="GO" id="GO:0016787">
    <property type="term" value="F:hydrolase activity"/>
    <property type="evidence" value="ECO:0007669"/>
    <property type="project" value="UniProtKB-KW"/>
</dbReference>
<dbReference type="PROSITE" id="PS50994">
    <property type="entry name" value="INTEGRASE"/>
    <property type="match status" value="1"/>
</dbReference>
<dbReference type="EMBL" id="BKCJ010010717">
    <property type="protein sequence ID" value="GEU92828.1"/>
    <property type="molecule type" value="Genomic_DNA"/>
</dbReference>
<dbReference type="GO" id="GO:0003964">
    <property type="term" value="F:RNA-directed DNA polymerase activity"/>
    <property type="evidence" value="ECO:0007669"/>
    <property type="project" value="UniProtKB-KW"/>
</dbReference>
<evidence type="ECO:0000256" key="6">
    <source>
        <dbReference type="ARBA" id="ARBA00022918"/>
    </source>
</evidence>
<evidence type="ECO:0000259" key="7">
    <source>
        <dbReference type="PROSITE" id="PS50994"/>
    </source>
</evidence>
<dbReference type="InterPro" id="IPR041588">
    <property type="entry name" value="Integrase_H2C2"/>
</dbReference>
<dbReference type="SUPFAM" id="SSF53098">
    <property type="entry name" value="Ribonuclease H-like"/>
    <property type="match status" value="1"/>
</dbReference>
<evidence type="ECO:0000313" key="8">
    <source>
        <dbReference type="EMBL" id="GEU92828.1"/>
    </source>
</evidence>
<dbReference type="GO" id="GO:0003676">
    <property type="term" value="F:nucleic acid binding"/>
    <property type="evidence" value="ECO:0007669"/>
    <property type="project" value="InterPro"/>
</dbReference>
<protein>
    <submittedName>
        <fullName evidence="8">Retrotransposon protein, putative, Ty3-gypsy subclass</fullName>
    </submittedName>
</protein>
<dbReference type="AlphaFoldDB" id="A0A6L2P2V2"/>
<name>A0A6L2P2V2_TANCI</name>
<accession>A0A6L2P2V2</accession>